<keyword evidence="2" id="KW-1185">Reference proteome</keyword>
<dbReference type="EMBL" id="BORB01000024">
    <property type="protein sequence ID" value="GIN58495.1"/>
    <property type="molecule type" value="Genomic_DNA"/>
</dbReference>
<gene>
    <name evidence="1" type="ORF">J8TS2_28140</name>
</gene>
<proteinExistence type="predicted"/>
<comment type="caution">
    <text evidence="1">The sequence shown here is derived from an EMBL/GenBank/DDBJ whole genome shotgun (WGS) entry which is preliminary data.</text>
</comment>
<dbReference type="RefSeq" id="WP_212966686.1">
    <property type="nucleotide sequence ID" value="NZ_BORB01000024.1"/>
</dbReference>
<name>A0ABQ4KKL6_9BACI</name>
<evidence type="ECO:0000313" key="2">
    <source>
        <dbReference type="Proteomes" id="UP000679950"/>
    </source>
</evidence>
<protein>
    <submittedName>
        <fullName evidence="1">Uncharacterized protein</fullName>
    </submittedName>
</protein>
<accession>A0ABQ4KKL6</accession>
<organism evidence="1 2">
    <name type="scientific">Lederbergia ruris</name>
    <dbReference type="NCBI Taxonomy" id="217495"/>
    <lineage>
        <taxon>Bacteria</taxon>
        <taxon>Bacillati</taxon>
        <taxon>Bacillota</taxon>
        <taxon>Bacilli</taxon>
        <taxon>Bacillales</taxon>
        <taxon>Bacillaceae</taxon>
        <taxon>Lederbergia</taxon>
    </lineage>
</organism>
<sequence>MSEFTYKDEFVQKVKEFYELPVQISYEIDKIMKEIKVLFADLQRELAIELKALDDNELDVFIGETNFEIRVRHRQLLIERVASHTIEITRVSNGNEVRKFDVIGYAGELGKIVSYSSKEEYNISLIEHYLKKTFEGLLENE</sequence>
<reference evidence="1 2" key="1">
    <citation type="submission" date="2021-03" db="EMBL/GenBank/DDBJ databases">
        <title>Antimicrobial resistance genes in bacteria isolated from Japanese honey, and their potential for conferring macrolide and lincosamide resistance in the American foulbrood pathogen Paenibacillus larvae.</title>
        <authorList>
            <person name="Okamoto M."/>
            <person name="Kumagai M."/>
            <person name="Kanamori H."/>
            <person name="Takamatsu D."/>
        </authorList>
    </citation>
    <scope>NUCLEOTIDE SEQUENCE [LARGE SCALE GENOMIC DNA]</scope>
    <source>
        <strain evidence="1 2">J8TS2</strain>
    </source>
</reference>
<evidence type="ECO:0000313" key="1">
    <source>
        <dbReference type="EMBL" id="GIN58495.1"/>
    </source>
</evidence>
<dbReference type="Proteomes" id="UP000679950">
    <property type="component" value="Unassembled WGS sequence"/>
</dbReference>